<feature type="compositionally biased region" description="Polar residues" evidence="1">
    <location>
        <begin position="1"/>
        <end position="11"/>
    </location>
</feature>
<protein>
    <recommendedName>
        <fullName evidence="2">Retroviral polymerase SH3-like domain-containing protein</fullName>
    </recommendedName>
</protein>
<organism evidence="3 4">
    <name type="scientific">Solanum verrucosum</name>
    <dbReference type="NCBI Taxonomy" id="315347"/>
    <lineage>
        <taxon>Eukaryota</taxon>
        <taxon>Viridiplantae</taxon>
        <taxon>Streptophyta</taxon>
        <taxon>Embryophyta</taxon>
        <taxon>Tracheophyta</taxon>
        <taxon>Spermatophyta</taxon>
        <taxon>Magnoliopsida</taxon>
        <taxon>eudicotyledons</taxon>
        <taxon>Gunneridae</taxon>
        <taxon>Pentapetalae</taxon>
        <taxon>asterids</taxon>
        <taxon>lamiids</taxon>
        <taxon>Solanales</taxon>
        <taxon>Solanaceae</taxon>
        <taxon>Solanoideae</taxon>
        <taxon>Solaneae</taxon>
        <taxon>Solanum</taxon>
    </lineage>
</organism>
<evidence type="ECO:0000313" key="3">
    <source>
        <dbReference type="EMBL" id="WMV49915.1"/>
    </source>
</evidence>
<evidence type="ECO:0000259" key="2">
    <source>
        <dbReference type="Pfam" id="PF25597"/>
    </source>
</evidence>
<feature type="compositionally biased region" description="Basic and acidic residues" evidence="1">
    <location>
        <begin position="12"/>
        <end position="21"/>
    </location>
</feature>
<feature type="region of interest" description="Disordered" evidence="1">
    <location>
        <begin position="1"/>
        <end position="21"/>
    </location>
</feature>
<feature type="domain" description="Retroviral polymerase SH3-like" evidence="2">
    <location>
        <begin position="195"/>
        <end position="223"/>
    </location>
</feature>
<sequence>MQTKFPTSVLTDTKESNSVEEKKSLDNASLFEKSSQRDASVALVKFSASHYLAVLPTFWSIMEIFHLIKKGLMLRKNGMRSRTSQLHFDICLSNNETTMSILLQAANEVASLLLTNLTIRGDAHAYSNLEDKGLWLLNTQPGSFETLRVSLTYSAPSGVVTMEYARSGVLNEEMCNDPRAAPSRYRRIRPLGDEFGYRFFDLVEKKLIRSRNVVFFEDQTIEALDKDEKVQDDVVGQQPTIIDAPESSLRRSTREKIPSSHYYNNECDPRGSTMPHGWTHTPWVSVVDKALQNYLGQQPTLGATTRCDPKFSQNDFTLSGPKPEFPKISLTYSEMPRTTWGSMSRGPLCGLEAVVRQQVPSAQEPKSPSRGAPRAVIPLVDL</sequence>
<dbReference type="InterPro" id="IPR057670">
    <property type="entry name" value="SH3_retrovirus"/>
</dbReference>
<accession>A0AAF0UNU4</accession>
<dbReference type="AlphaFoldDB" id="A0AAF0UNU4"/>
<proteinExistence type="predicted"/>
<gene>
    <name evidence="3" type="ORF">MTR67_043300</name>
</gene>
<evidence type="ECO:0000256" key="1">
    <source>
        <dbReference type="SAM" id="MobiDB-lite"/>
    </source>
</evidence>
<name>A0AAF0UNU4_SOLVR</name>
<dbReference type="EMBL" id="CP133621">
    <property type="protein sequence ID" value="WMV49915.1"/>
    <property type="molecule type" value="Genomic_DNA"/>
</dbReference>
<dbReference type="Proteomes" id="UP001234989">
    <property type="component" value="Chromosome 10"/>
</dbReference>
<reference evidence="3" key="1">
    <citation type="submission" date="2023-08" db="EMBL/GenBank/DDBJ databases">
        <title>A de novo genome assembly of Solanum verrucosum Schlechtendal, a Mexican diploid species geographically isolated from the other diploid A-genome species in potato relatives.</title>
        <authorList>
            <person name="Hosaka K."/>
        </authorList>
    </citation>
    <scope>NUCLEOTIDE SEQUENCE</scope>
    <source>
        <tissue evidence="3">Young leaves</tissue>
    </source>
</reference>
<keyword evidence="4" id="KW-1185">Reference proteome</keyword>
<dbReference type="Pfam" id="PF25597">
    <property type="entry name" value="SH3_retrovirus"/>
    <property type="match status" value="1"/>
</dbReference>
<evidence type="ECO:0000313" key="4">
    <source>
        <dbReference type="Proteomes" id="UP001234989"/>
    </source>
</evidence>